<feature type="domain" description="RNA polymerase sigma-70 region 2" evidence="5">
    <location>
        <begin position="31"/>
        <end position="89"/>
    </location>
</feature>
<evidence type="ECO:0000259" key="5">
    <source>
        <dbReference type="Pfam" id="PF04542"/>
    </source>
</evidence>
<proteinExistence type="inferred from homology"/>
<name>A0A179DMC2_9SPHI</name>
<comment type="similarity">
    <text evidence="1">Belongs to the sigma-70 factor family. ECF subfamily.</text>
</comment>
<keyword evidence="2" id="KW-0805">Transcription regulation</keyword>
<evidence type="ECO:0000256" key="1">
    <source>
        <dbReference type="ARBA" id="ARBA00010641"/>
    </source>
</evidence>
<dbReference type="GO" id="GO:0006352">
    <property type="term" value="P:DNA-templated transcription initiation"/>
    <property type="evidence" value="ECO:0007669"/>
    <property type="project" value="InterPro"/>
</dbReference>
<gene>
    <name evidence="7" type="ORF">A5893_01765</name>
</gene>
<reference evidence="7 8" key="2">
    <citation type="submission" date="2016-06" db="EMBL/GenBank/DDBJ databases">
        <title>Pedobacter psychrophilus sp. nov., isolated from Antarctic fragmentary rock.</title>
        <authorList>
            <person name="Svec P."/>
        </authorList>
    </citation>
    <scope>NUCLEOTIDE SEQUENCE [LARGE SCALE GENOMIC DNA]</scope>
    <source>
        <strain evidence="7 8">CCM 8644</strain>
    </source>
</reference>
<reference evidence="7 8" key="1">
    <citation type="submission" date="2016-04" db="EMBL/GenBank/DDBJ databases">
        <authorList>
            <person name="Evans L.H."/>
            <person name="Alamgir A."/>
            <person name="Owens N."/>
            <person name="Weber N.D."/>
            <person name="Virtaneva K."/>
            <person name="Barbian K."/>
            <person name="Babar A."/>
            <person name="Rosenke K."/>
        </authorList>
    </citation>
    <scope>NUCLEOTIDE SEQUENCE [LARGE SCALE GENOMIC DNA]</scope>
    <source>
        <strain evidence="7 8">CCM 8644</strain>
    </source>
</reference>
<protein>
    <submittedName>
        <fullName evidence="7">RNA polymerase subunit sigma-70</fullName>
    </submittedName>
</protein>
<evidence type="ECO:0000313" key="7">
    <source>
        <dbReference type="EMBL" id="OAQ41870.1"/>
    </source>
</evidence>
<dbReference type="SUPFAM" id="SSF88659">
    <property type="entry name" value="Sigma3 and sigma4 domains of RNA polymerase sigma factors"/>
    <property type="match status" value="1"/>
</dbReference>
<dbReference type="InterPro" id="IPR013325">
    <property type="entry name" value="RNA_pol_sigma_r2"/>
</dbReference>
<dbReference type="Pfam" id="PF04542">
    <property type="entry name" value="Sigma70_r2"/>
    <property type="match status" value="1"/>
</dbReference>
<evidence type="ECO:0000256" key="2">
    <source>
        <dbReference type="ARBA" id="ARBA00023015"/>
    </source>
</evidence>
<keyword evidence="3" id="KW-0731">Sigma factor</keyword>
<evidence type="ECO:0000256" key="3">
    <source>
        <dbReference type="ARBA" id="ARBA00023082"/>
    </source>
</evidence>
<dbReference type="NCBIfam" id="TIGR02937">
    <property type="entry name" value="sigma70-ECF"/>
    <property type="match status" value="1"/>
</dbReference>
<dbReference type="InterPro" id="IPR036388">
    <property type="entry name" value="WH-like_DNA-bd_sf"/>
</dbReference>
<dbReference type="InterPro" id="IPR007627">
    <property type="entry name" value="RNA_pol_sigma70_r2"/>
</dbReference>
<dbReference type="InterPro" id="IPR013324">
    <property type="entry name" value="RNA_pol_sigma_r3/r4-like"/>
</dbReference>
<dbReference type="Pfam" id="PF08281">
    <property type="entry name" value="Sigma70_r4_2"/>
    <property type="match status" value="1"/>
</dbReference>
<organism evidence="7 8">
    <name type="scientific">Pedobacter psychrophilus</name>
    <dbReference type="NCBI Taxonomy" id="1826909"/>
    <lineage>
        <taxon>Bacteria</taxon>
        <taxon>Pseudomonadati</taxon>
        <taxon>Bacteroidota</taxon>
        <taxon>Sphingobacteriia</taxon>
        <taxon>Sphingobacteriales</taxon>
        <taxon>Sphingobacteriaceae</taxon>
        <taxon>Pedobacter</taxon>
    </lineage>
</organism>
<dbReference type="STRING" id="1826909.A5893_01765"/>
<evidence type="ECO:0000256" key="4">
    <source>
        <dbReference type="ARBA" id="ARBA00023163"/>
    </source>
</evidence>
<keyword evidence="8" id="KW-1185">Reference proteome</keyword>
<evidence type="ECO:0000259" key="6">
    <source>
        <dbReference type="Pfam" id="PF08281"/>
    </source>
</evidence>
<dbReference type="Proteomes" id="UP000078459">
    <property type="component" value="Unassembled WGS sequence"/>
</dbReference>
<sequence length="179" mass="21210">MDNTQLLKLLEDCKNRKRLAQKELYKNFFGYALKICLRYSNDKNEAIEMVNDGFMKVYNKLHLYNENYEFKSWLGKIMINTAIDHYRQKIKKLNMEDLDKIEDQGKEDNILAGLKYQDLLKLIQKLSIAYRTVFNLFVIDGFSHIEISEKLSISEGTSKSNLFKARQQLKEMILQVENH</sequence>
<dbReference type="PANTHER" id="PTHR43133:SF46">
    <property type="entry name" value="RNA POLYMERASE SIGMA-70 FACTOR ECF SUBFAMILY"/>
    <property type="match status" value="1"/>
</dbReference>
<dbReference type="RefSeq" id="WP_068820901.1">
    <property type="nucleotide sequence ID" value="NZ_LWHJ01000011.1"/>
</dbReference>
<dbReference type="Gene3D" id="1.10.1740.10">
    <property type="match status" value="1"/>
</dbReference>
<dbReference type="InterPro" id="IPR039425">
    <property type="entry name" value="RNA_pol_sigma-70-like"/>
</dbReference>
<dbReference type="PANTHER" id="PTHR43133">
    <property type="entry name" value="RNA POLYMERASE ECF-TYPE SIGMA FACTO"/>
    <property type="match status" value="1"/>
</dbReference>
<dbReference type="GO" id="GO:0003677">
    <property type="term" value="F:DNA binding"/>
    <property type="evidence" value="ECO:0007669"/>
    <property type="project" value="InterPro"/>
</dbReference>
<dbReference type="AlphaFoldDB" id="A0A179DMC2"/>
<dbReference type="OrthoDB" id="1491902at2"/>
<dbReference type="EMBL" id="LWHJ01000011">
    <property type="protein sequence ID" value="OAQ41870.1"/>
    <property type="molecule type" value="Genomic_DNA"/>
</dbReference>
<dbReference type="Gene3D" id="1.10.10.10">
    <property type="entry name" value="Winged helix-like DNA-binding domain superfamily/Winged helix DNA-binding domain"/>
    <property type="match status" value="1"/>
</dbReference>
<dbReference type="SUPFAM" id="SSF88946">
    <property type="entry name" value="Sigma2 domain of RNA polymerase sigma factors"/>
    <property type="match status" value="1"/>
</dbReference>
<accession>A0A179DMC2</accession>
<feature type="domain" description="RNA polymerase sigma factor 70 region 4 type 2" evidence="6">
    <location>
        <begin position="117"/>
        <end position="169"/>
    </location>
</feature>
<keyword evidence="4" id="KW-0804">Transcription</keyword>
<dbReference type="CDD" id="cd06171">
    <property type="entry name" value="Sigma70_r4"/>
    <property type="match status" value="1"/>
</dbReference>
<comment type="caution">
    <text evidence="7">The sequence shown here is derived from an EMBL/GenBank/DDBJ whole genome shotgun (WGS) entry which is preliminary data.</text>
</comment>
<dbReference type="InterPro" id="IPR013249">
    <property type="entry name" value="RNA_pol_sigma70_r4_t2"/>
</dbReference>
<dbReference type="InterPro" id="IPR014284">
    <property type="entry name" value="RNA_pol_sigma-70_dom"/>
</dbReference>
<dbReference type="GO" id="GO:0016987">
    <property type="term" value="F:sigma factor activity"/>
    <property type="evidence" value="ECO:0007669"/>
    <property type="project" value="UniProtKB-KW"/>
</dbReference>
<evidence type="ECO:0000313" key="8">
    <source>
        <dbReference type="Proteomes" id="UP000078459"/>
    </source>
</evidence>